<keyword evidence="2" id="KW-1185">Reference proteome</keyword>
<comment type="caution">
    <text evidence="1">The sequence shown here is derived from an EMBL/GenBank/DDBJ whole genome shotgun (WGS) entry which is preliminary data.</text>
</comment>
<accession>A0A2T4U147</accession>
<proteinExistence type="predicted"/>
<organism evidence="1 2">
    <name type="scientific">Candidatus Methylomirabilis limnetica</name>
    <dbReference type="NCBI Taxonomy" id="2033718"/>
    <lineage>
        <taxon>Bacteria</taxon>
        <taxon>Candidatus Methylomirabilota</taxon>
        <taxon>Candidatus Methylomirabilia</taxon>
        <taxon>Candidatus Methylomirabilales</taxon>
        <taxon>Candidatus Methylomirabilaceae</taxon>
        <taxon>Candidatus Methylomirabilis</taxon>
    </lineage>
</organism>
<dbReference type="Proteomes" id="UP000241436">
    <property type="component" value="Unassembled WGS sequence"/>
</dbReference>
<evidence type="ECO:0000313" key="2">
    <source>
        <dbReference type="Proteomes" id="UP000241436"/>
    </source>
</evidence>
<gene>
    <name evidence="1" type="ORF">CLG94_00750</name>
</gene>
<sequence>MNPESIHSEQKHRRQMTVACITLIVSTIAALAALGTVSEIRNHLCYEHDINSVCSKVQISESEMRVFAWYPEAKPLSSSPSTPNPYLDALTPSRIVHDIPPYEKRSYASGFPSGKQQWLYWEARLKSHLPPFGSIRFVVHWTTYDASGNPVAGGVFEATWGADDPVALIIGPVDTVPIGATSQFLRGHYEVVLKVYGNKLAESEVHGGFDIY</sequence>
<evidence type="ECO:0000313" key="1">
    <source>
        <dbReference type="EMBL" id="PTL37093.1"/>
    </source>
</evidence>
<protein>
    <submittedName>
        <fullName evidence="1">Uncharacterized protein</fullName>
    </submittedName>
</protein>
<dbReference type="EMBL" id="NVQC01000008">
    <property type="protein sequence ID" value="PTL37093.1"/>
    <property type="molecule type" value="Genomic_DNA"/>
</dbReference>
<reference evidence="2" key="2">
    <citation type="journal article" date="2018" name="Environ. Microbiol.">
        <title>Bloom of a denitrifying methanotroph, 'Candidatus Methylomirabilis limnetica', in a deep stratified lake.</title>
        <authorList>
            <person name="Graf J.S."/>
            <person name="Mayr M.J."/>
            <person name="Marchant H.K."/>
            <person name="Tienken D."/>
            <person name="Hach P.F."/>
            <person name="Brand A."/>
            <person name="Schubert C.J."/>
            <person name="Kuypers M.M."/>
            <person name="Milucka J."/>
        </authorList>
    </citation>
    <scope>NUCLEOTIDE SEQUENCE [LARGE SCALE GENOMIC DNA]</scope>
    <source>
        <strain evidence="2">Zug</strain>
    </source>
</reference>
<dbReference type="AlphaFoldDB" id="A0A2T4U147"/>
<reference evidence="1 2" key="1">
    <citation type="submission" date="2017-09" db="EMBL/GenBank/DDBJ databases">
        <title>Bloom of a denitrifying methanotroph, Candidatus Methylomirabilis limnetica, in a deep stratified lake.</title>
        <authorList>
            <person name="Graf J.S."/>
            <person name="Marchant H.K."/>
            <person name="Tienken D."/>
            <person name="Hach P.F."/>
            <person name="Brand A."/>
            <person name="Schubert C.J."/>
            <person name="Kuypers M.M."/>
            <person name="Milucka J."/>
        </authorList>
    </citation>
    <scope>NUCLEOTIDE SEQUENCE [LARGE SCALE GENOMIC DNA]</scope>
    <source>
        <strain evidence="1 2">Zug</strain>
    </source>
</reference>
<name>A0A2T4U147_9BACT</name>
<dbReference type="RefSeq" id="WP_107560998.1">
    <property type="nucleotide sequence ID" value="NZ_NVQC01000008.1"/>
</dbReference>